<dbReference type="InterPro" id="IPR010258">
    <property type="entry name" value="Conjugal_tfr_TrbG/VirB9/CagX"/>
</dbReference>
<evidence type="ECO:0000256" key="1">
    <source>
        <dbReference type="ARBA" id="ARBA00006135"/>
    </source>
</evidence>
<dbReference type="NCBIfam" id="TIGR02781">
    <property type="entry name" value="VirB9"/>
    <property type="match status" value="1"/>
</dbReference>
<dbReference type="InterPro" id="IPR014148">
    <property type="entry name" value="VirB9"/>
</dbReference>
<dbReference type="OrthoDB" id="5357875at2"/>
<comment type="similarity">
    <text evidence="1">Belongs to the TrbG/VirB9 family.</text>
</comment>
<dbReference type="CDD" id="cd06911">
    <property type="entry name" value="VirB9_CagX_TrbG"/>
    <property type="match status" value="1"/>
</dbReference>
<dbReference type="AlphaFoldDB" id="A0A3A6TCQ1"/>
<name>A0A3A6TCQ1_9GAMM</name>
<gene>
    <name evidence="3" type="primary">virB9</name>
    <name evidence="3" type="ORF">D5R81_15110</name>
</gene>
<dbReference type="InterPro" id="IPR033645">
    <property type="entry name" value="VirB9/CagX/TrbG_C"/>
</dbReference>
<keyword evidence="2" id="KW-0732">Signal</keyword>
<dbReference type="InterPro" id="IPR038161">
    <property type="entry name" value="VirB9/CagX/TrbG_C_sf"/>
</dbReference>
<dbReference type="Gene3D" id="2.60.40.2500">
    <property type="match status" value="1"/>
</dbReference>
<proteinExistence type="inferred from homology"/>
<organism evidence="3 4">
    <name type="scientific">Parashewanella spongiae</name>
    <dbReference type="NCBI Taxonomy" id="342950"/>
    <lineage>
        <taxon>Bacteria</taxon>
        <taxon>Pseudomonadati</taxon>
        <taxon>Pseudomonadota</taxon>
        <taxon>Gammaproteobacteria</taxon>
        <taxon>Alteromonadales</taxon>
        <taxon>Shewanellaceae</taxon>
        <taxon>Parashewanella</taxon>
    </lineage>
</organism>
<dbReference type="EMBL" id="QYYH01000110">
    <property type="protein sequence ID" value="RJY07864.1"/>
    <property type="molecule type" value="Genomic_DNA"/>
</dbReference>
<keyword evidence="4" id="KW-1185">Reference proteome</keyword>
<protein>
    <submittedName>
        <fullName evidence="3">P-type conjugative transfer protein VirB9</fullName>
    </submittedName>
</protein>
<sequence length="268" mass="30340">MFVLISQNTFALETPHGGHFDSRVKHINYNQQQVVKLIGHYGFSTDIAFDATESIKQIAMGDADAWSVTPVDNHIFIKPKAELAITNMTVLTSKHVYNFELSAHWSKNGAHPHPNDMMFAVQFQYPNGNKQQQLLKEEKQQLQKQLSSTAKPQVKNQNYFYKGDESILPMQAFDDGRFTYLTFSQKQDLPTVYTVATDNSESIVNSHINPHFPNTLVVQRVVKQLVLRRGNTVLCLFNKGFATETAAKYQTTVIPKIKRKLKGGKHGA</sequence>
<evidence type="ECO:0000256" key="2">
    <source>
        <dbReference type="ARBA" id="ARBA00022729"/>
    </source>
</evidence>
<dbReference type="Proteomes" id="UP000273022">
    <property type="component" value="Unassembled WGS sequence"/>
</dbReference>
<evidence type="ECO:0000313" key="3">
    <source>
        <dbReference type="EMBL" id="RJY07864.1"/>
    </source>
</evidence>
<comment type="caution">
    <text evidence="3">The sequence shown here is derived from an EMBL/GenBank/DDBJ whole genome shotgun (WGS) entry which is preliminary data.</text>
</comment>
<dbReference type="Pfam" id="PF03524">
    <property type="entry name" value="CagX"/>
    <property type="match status" value="1"/>
</dbReference>
<accession>A0A3A6TCQ1</accession>
<reference evidence="3 4" key="1">
    <citation type="submission" date="2018-09" db="EMBL/GenBank/DDBJ databases">
        <title>Phylogeny of the Shewanellaceae, and recommendation for two new genera, Pseudoshewanella and Parashewanella.</title>
        <authorList>
            <person name="Wang G."/>
        </authorList>
    </citation>
    <scope>NUCLEOTIDE SEQUENCE [LARGE SCALE GENOMIC DNA]</scope>
    <source>
        <strain evidence="3 4">KCTC 22492</strain>
    </source>
</reference>
<evidence type="ECO:0000313" key="4">
    <source>
        <dbReference type="Proteomes" id="UP000273022"/>
    </source>
</evidence>